<protein>
    <recommendedName>
        <fullName evidence="1">CHASE2 domain-containing protein</fullName>
    </recommendedName>
</protein>
<feature type="non-terminal residue" evidence="2">
    <location>
        <position position="1"/>
    </location>
</feature>
<dbReference type="EMBL" id="UINC01128632">
    <property type="protein sequence ID" value="SVD08515.1"/>
    <property type="molecule type" value="Genomic_DNA"/>
</dbReference>
<evidence type="ECO:0000259" key="1">
    <source>
        <dbReference type="Pfam" id="PF05226"/>
    </source>
</evidence>
<dbReference type="AlphaFoldDB" id="A0A382SGC6"/>
<sequence>STNLVSADQIQALSRIDEKSINDLLARSDHDELFRQTILDAGNVYLGQTIVVPHGELSAEEIQKHLEPLSEDKQRALDAIRGRSPGLAKDAQNTVWRGYDFDPPLMSLRDAARGFAYAQTVPDVDGARRRFPLVYRYEDVLFPSLALAMAADVLQVPIKDIVVEPGDHILLPGAKLLTGGVEDVEIPIDRFGNMHVNWAGRWENTFTHYPHFTIREAAWRQDRQSLLDDMKARVAADPALRNPRALLKALTQAGYGDRDLLLTALRAYLASSEMESALRANADLTAADFWKKKGIAEPTETLSLIFEKAQLT</sequence>
<proteinExistence type="predicted"/>
<name>A0A382SGC6_9ZZZZ</name>
<feature type="non-terminal residue" evidence="2">
    <location>
        <position position="312"/>
    </location>
</feature>
<feature type="domain" description="CHASE2" evidence="1">
    <location>
        <begin position="25"/>
        <end position="214"/>
    </location>
</feature>
<organism evidence="2">
    <name type="scientific">marine metagenome</name>
    <dbReference type="NCBI Taxonomy" id="408172"/>
    <lineage>
        <taxon>unclassified sequences</taxon>
        <taxon>metagenomes</taxon>
        <taxon>ecological metagenomes</taxon>
    </lineage>
</organism>
<accession>A0A382SGC6</accession>
<dbReference type="InterPro" id="IPR007890">
    <property type="entry name" value="CHASE2"/>
</dbReference>
<dbReference type="Pfam" id="PF05226">
    <property type="entry name" value="CHASE2"/>
    <property type="match status" value="1"/>
</dbReference>
<reference evidence="2" key="1">
    <citation type="submission" date="2018-05" db="EMBL/GenBank/DDBJ databases">
        <authorList>
            <person name="Lanie J.A."/>
            <person name="Ng W.-L."/>
            <person name="Kazmierczak K.M."/>
            <person name="Andrzejewski T.M."/>
            <person name="Davidsen T.M."/>
            <person name="Wayne K.J."/>
            <person name="Tettelin H."/>
            <person name="Glass J.I."/>
            <person name="Rusch D."/>
            <person name="Podicherti R."/>
            <person name="Tsui H.-C.T."/>
            <person name="Winkler M.E."/>
        </authorList>
    </citation>
    <scope>NUCLEOTIDE SEQUENCE</scope>
</reference>
<evidence type="ECO:0000313" key="2">
    <source>
        <dbReference type="EMBL" id="SVD08515.1"/>
    </source>
</evidence>
<gene>
    <name evidence="2" type="ORF">METZ01_LOCUS361369</name>
</gene>